<protein>
    <recommendedName>
        <fullName evidence="3">Prephenate/arogenate dehydrogenase domain-containing protein</fullName>
    </recommendedName>
</protein>
<reference evidence="4 5" key="1">
    <citation type="submission" date="2019-05" db="EMBL/GenBank/DDBJ databases">
        <authorList>
            <consortium name="Science for Life Laboratories"/>
        </authorList>
    </citation>
    <scope>NUCLEOTIDE SEQUENCE [LARGE SCALE GENOMIC DNA]</scope>
    <source>
        <strain evidence="4">Soil9</strain>
    </source>
</reference>
<keyword evidence="2" id="KW-0812">Transmembrane</keyword>
<dbReference type="SUPFAM" id="SSF48179">
    <property type="entry name" value="6-phosphogluconate dehydrogenase C-terminal domain-like"/>
    <property type="match status" value="1"/>
</dbReference>
<dbReference type="GO" id="GO:0006571">
    <property type="term" value="P:tyrosine biosynthetic process"/>
    <property type="evidence" value="ECO:0007669"/>
    <property type="project" value="InterPro"/>
</dbReference>
<dbReference type="GO" id="GO:0070403">
    <property type="term" value="F:NAD+ binding"/>
    <property type="evidence" value="ECO:0007669"/>
    <property type="project" value="InterPro"/>
</dbReference>
<evidence type="ECO:0000259" key="3">
    <source>
        <dbReference type="PROSITE" id="PS51176"/>
    </source>
</evidence>
<name>A0A6P2D4F6_9BACT</name>
<dbReference type="KEGG" id="gms:SOIL9_19370"/>
<proteinExistence type="predicted"/>
<dbReference type="Pfam" id="PF02153">
    <property type="entry name" value="PDH_N"/>
    <property type="match status" value="1"/>
</dbReference>
<evidence type="ECO:0000313" key="5">
    <source>
        <dbReference type="Proteomes" id="UP000464178"/>
    </source>
</evidence>
<feature type="domain" description="Prephenate/arogenate dehydrogenase" evidence="3">
    <location>
        <begin position="18"/>
        <end position="295"/>
    </location>
</feature>
<dbReference type="InterPro" id="IPR036291">
    <property type="entry name" value="NAD(P)-bd_dom_sf"/>
</dbReference>
<sequence length="295" mass="30872">MASGFLWPRSYNLGMLFDQITIVGVGLIGGSVGLAARARGAAGRVVGVDRDEATIAKAVALGAIDTGTTDLAEGVANSSLVVVCTPVDRIAEVILAAAPHVRPGTRFTDGGSTKAGIVSALQGKLPANVEYIAAHPLAGSEKAGAEHGRADMFQNRVTVVIISKFGTDWERTVAVGRFWEALGSRVVLMNAEEHDRTVAVTSHLPHAVASAVAGVTPTEWLRLSAGGFRDVTRVAAGDPQLWAAIFEANRDATLSALASFTDRLAEFRKLLEAGDHAGLVQWLTEGKKVRDALGT</sequence>
<dbReference type="Gene3D" id="3.40.50.720">
    <property type="entry name" value="NAD(P)-binding Rossmann-like Domain"/>
    <property type="match status" value="1"/>
</dbReference>
<gene>
    <name evidence="4" type="ORF">SOIL9_19370</name>
</gene>
<accession>A0A6P2D4F6</accession>
<dbReference type="InterPro" id="IPR050812">
    <property type="entry name" value="Preph/Arog_dehydrog"/>
</dbReference>
<dbReference type="Gene3D" id="1.10.3660.10">
    <property type="entry name" value="6-phosphogluconate dehydrogenase C-terminal like domain"/>
    <property type="match status" value="1"/>
</dbReference>
<dbReference type="InterPro" id="IPR046825">
    <property type="entry name" value="PDH_C"/>
</dbReference>
<dbReference type="Proteomes" id="UP000464178">
    <property type="component" value="Chromosome"/>
</dbReference>
<dbReference type="PANTHER" id="PTHR21363">
    <property type="entry name" value="PREPHENATE DEHYDROGENASE"/>
    <property type="match status" value="1"/>
</dbReference>
<dbReference type="InterPro" id="IPR003099">
    <property type="entry name" value="Prephen_DH"/>
</dbReference>
<keyword evidence="5" id="KW-1185">Reference proteome</keyword>
<evidence type="ECO:0000313" key="4">
    <source>
        <dbReference type="EMBL" id="VTR95777.1"/>
    </source>
</evidence>
<keyword evidence="1" id="KW-0560">Oxidoreductase</keyword>
<dbReference type="EMBL" id="LR593886">
    <property type="protein sequence ID" value="VTR95777.1"/>
    <property type="molecule type" value="Genomic_DNA"/>
</dbReference>
<dbReference type="GO" id="GO:0004665">
    <property type="term" value="F:prephenate dehydrogenase (NADP+) activity"/>
    <property type="evidence" value="ECO:0007669"/>
    <property type="project" value="InterPro"/>
</dbReference>
<dbReference type="Pfam" id="PF20463">
    <property type="entry name" value="PDH_C"/>
    <property type="match status" value="1"/>
</dbReference>
<dbReference type="SUPFAM" id="SSF51735">
    <property type="entry name" value="NAD(P)-binding Rossmann-fold domains"/>
    <property type="match status" value="1"/>
</dbReference>
<dbReference type="AlphaFoldDB" id="A0A6P2D4F6"/>
<dbReference type="InterPro" id="IPR046826">
    <property type="entry name" value="PDH_N"/>
</dbReference>
<dbReference type="PANTHER" id="PTHR21363:SF0">
    <property type="entry name" value="PREPHENATE DEHYDROGENASE [NADP(+)]"/>
    <property type="match status" value="1"/>
</dbReference>
<feature type="transmembrane region" description="Helical" evidence="2">
    <location>
        <begin position="16"/>
        <end position="36"/>
    </location>
</feature>
<keyword evidence="2" id="KW-0472">Membrane</keyword>
<dbReference type="GO" id="GO:0008977">
    <property type="term" value="F:prephenate dehydrogenase (NAD+) activity"/>
    <property type="evidence" value="ECO:0007669"/>
    <property type="project" value="InterPro"/>
</dbReference>
<dbReference type="FunFam" id="3.40.50.720:FF:000208">
    <property type="entry name" value="Prephenate dehydrogenase"/>
    <property type="match status" value="1"/>
</dbReference>
<keyword evidence="2" id="KW-1133">Transmembrane helix</keyword>
<evidence type="ECO:0000256" key="1">
    <source>
        <dbReference type="ARBA" id="ARBA00023002"/>
    </source>
</evidence>
<organism evidence="4 5">
    <name type="scientific">Gemmata massiliana</name>
    <dbReference type="NCBI Taxonomy" id="1210884"/>
    <lineage>
        <taxon>Bacteria</taxon>
        <taxon>Pseudomonadati</taxon>
        <taxon>Planctomycetota</taxon>
        <taxon>Planctomycetia</taxon>
        <taxon>Gemmatales</taxon>
        <taxon>Gemmataceae</taxon>
        <taxon>Gemmata</taxon>
    </lineage>
</organism>
<dbReference type="InterPro" id="IPR008927">
    <property type="entry name" value="6-PGluconate_DH-like_C_sf"/>
</dbReference>
<evidence type="ECO:0000256" key="2">
    <source>
        <dbReference type="SAM" id="Phobius"/>
    </source>
</evidence>
<dbReference type="PROSITE" id="PS51176">
    <property type="entry name" value="PDH_ADH"/>
    <property type="match status" value="1"/>
</dbReference>